<dbReference type="SUPFAM" id="SSF51366">
    <property type="entry name" value="Ribulose-phoshate binding barrel"/>
    <property type="match status" value="1"/>
</dbReference>
<proteinExistence type="inferred from homology"/>
<keyword evidence="6 8" id="KW-0057">Aromatic amino acid biosynthesis</keyword>
<reference evidence="11" key="1">
    <citation type="journal article" date="2019" name="Int. J. Syst. Evol. Microbiol.">
        <title>The Global Catalogue of Microorganisms (GCM) 10K type strain sequencing project: providing services to taxonomists for standard genome sequencing and annotation.</title>
        <authorList>
            <consortium name="The Broad Institute Genomics Platform"/>
            <consortium name="The Broad Institute Genome Sequencing Center for Infectious Disease"/>
            <person name="Wu L."/>
            <person name="Ma J."/>
        </authorList>
    </citation>
    <scope>NUCLEOTIDE SEQUENCE [LARGE SCALE GENOMIC DNA]</scope>
    <source>
        <strain evidence="11">ICMP 6774ER</strain>
    </source>
</reference>
<dbReference type="EC" id="4.1.1.48" evidence="8"/>
<dbReference type="PROSITE" id="PS00614">
    <property type="entry name" value="IGPS"/>
    <property type="match status" value="1"/>
</dbReference>
<gene>
    <name evidence="8 10" type="primary">trpC</name>
    <name evidence="10" type="ORF">ACFSKW_40325</name>
</gene>
<keyword evidence="4 8" id="KW-0210">Decarboxylase</keyword>
<dbReference type="InterPro" id="IPR013798">
    <property type="entry name" value="Indole-3-glycerol_P_synth_dom"/>
</dbReference>
<dbReference type="HAMAP" id="MF_00134_A">
    <property type="entry name" value="IGPS_A"/>
    <property type="match status" value="1"/>
</dbReference>
<dbReference type="EMBL" id="JBHUFV010000061">
    <property type="protein sequence ID" value="MFD1937734.1"/>
    <property type="molecule type" value="Genomic_DNA"/>
</dbReference>
<keyword evidence="7 8" id="KW-0456">Lyase</keyword>
<dbReference type="CDD" id="cd00331">
    <property type="entry name" value="IGPS"/>
    <property type="match status" value="1"/>
</dbReference>
<comment type="pathway">
    <text evidence="2 8">Amino-acid biosynthesis; L-tryptophan biosynthesis; L-tryptophan from chorismate: step 4/5.</text>
</comment>
<keyword evidence="5 8" id="KW-0822">Tryptophan biosynthesis</keyword>
<dbReference type="NCBIfam" id="NF001377">
    <property type="entry name" value="PRK00278.2-4"/>
    <property type="match status" value="1"/>
</dbReference>
<comment type="caution">
    <text evidence="10">The sequence shown here is derived from an EMBL/GenBank/DDBJ whole genome shotgun (WGS) entry which is preliminary data.</text>
</comment>
<evidence type="ECO:0000313" key="10">
    <source>
        <dbReference type="EMBL" id="MFD1937734.1"/>
    </source>
</evidence>
<dbReference type="NCBIfam" id="NF001369">
    <property type="entry name" value="PRK00278.1-1"/>
    <property type="match status" value="1"/>
</dbReference>
<dbReference type="GO" id="GO:0004425">
    <property type="term" value="F:indole-3-glycerol-phosphate synthase activity"/>
    <property type="evidence" value="ECO:0007669"/>
    <property type="project" value="UniProtKB-EC"/>
</dbReference>
<name>A0ABW4T910_9ACTN</name>
<dbReference type="InterPro" id="IPR001468">
    <property type="entry name" value="Indole-3-GlycerolPSynthase_CS"/>
</dbReference>
<dbReference type="PANTHER" id="PTHR22854:SF2">
    <property type="entry name" value="INDOLE-3-GLYCEROL-PHOSPHATE SYNTHASE"/>
    <property type="match status" value="1"/>
</dbReference>
<evidence type="ECO:0000256" key="8">
    <source>
        <dbReference type="HAMAP-Rule" id="MF_00134"/>
    </source>
</evidence>
<keyword evidence="3 8" id="KW-0028">Amino-acid biosynthesis</keyword>
<evidence type="ECO:0000313" key="11">
    <source>
        <dbReference type="Proteomes" id="UP001597368"/>
    </source>
</evidence>
<accession>A0ABW4T910</accession>
<evidence type="ECO:0000256" key="2">
    <source>
        <dbReference type="ARBA" id="ARBA00004696"/>
    </source>
</evidence>
<evidence type="ECO:0000256" key="6">
    <source>
        <dbReference type="ARBA" id="ARBA00023141"/>
    </source>
</evidence>
<dbReference type="Proteomes" id="UP001597368">
    <property type="component" value="Unassembled WGS sequence"/>
</dbReference>
<evidence type="ECO:0000256" key="3">
    <source>
        <dbReference type="ARBA" id="ARBA00022605"/>
    </source>
</evidence>
<dbReference type="HAMAP" id="MF_00134_B">
    <property type="entry name" value="IGPS_B"/>
    <property type="match status" value="1"/>
</dbReference>
<feature type="domain" description="Indole-3-glycerol phosphate synthase" evidence="9">
    <location>
        <begin position="11"/>
        <end position="262"/>
    </location>
</feature>
<dbReference type="InterPro" id="IPR011060">
    <property type="entry name" value="RibuloseP-bd_barrel"/>
</dbReference>
<keyword evidence="11" id="KW-1185">Reference proteome</keyword>
<evidence type="ECO:0000256" key="5">
    <source>
        <dbReference type="ARBA" id="ARBA00022822"/>
    </source>
</evidence>
<organism evidence="10 11">
    <name type="scientific">Nonomuraea mangrovi</name>
    <dbReference type="NCBI Taxonomy" id="2316207"/>
    <lineage>
        <taxon>Bacteria</taxon>
        <taxon>Bacillati</taxon>
        <taxon>Actinomycetota</taxon>
        <taxon>Actinomycetes</taxon>
        <taxon>Streptosporangiales</taxon>
        <taxon>Streptosporangiaceae</taxon>
        <taxon>Nonomuraea</taxon>
    </lineage>
</organism>
<sequence length="279" mass="29501">MNERSLSGTVLDDILAGVREDLAERQAAVSLDELKERARRAPAPRDAYAALGGDKVSVIAEVKRSSPSKGALAAIADPAALAADYEEGGAHVISVLTERRRFGGSLDDLAAVRARVDIPILRKDFIVTSYQLWEARAHGADLALLMVVSLEQPALVSLIERAESIGLTPLVEVHTEEEVERAVAAGARIIGVNARNLKTLEVDRDVFTKLAPKIPDGIIKIAESGVRGPHDLLAYARAGADAVLVGESLVTGKDPRKAVEALVTAGAHPATRPDHGSEG</sequence>
<dbReference type="RefSeq" id="WP_379579184.1">
    <property type="nucleotide sequence ID" value="NZ_JBHUFV010000061.1"/>
</dbReference>
<evidence type="ECO:0000256" key="1">
    <source>
        <dbReference type="ARBA" id="ARBA00001633"/>
    </source>
</evidence>
<comment type="catalytic activity">
    <reaction evidence="1 8">
        <text>1-(2-carboxyphenylamino)-1-deoxy-D-ribulose 5-phosphate + H(+) = (1S,2R)-1-C-(indol-3-yl)glycerol 3-phosphate + CO2 + H2O</text>
        <dbReference type="Rhea" id="RHEA:23476"/>
        <dbReference type="ChEBI" id="CHEBI:15377"/>
        <dbReference type="ChEBI" id="CHEBI:15378"/>
        <dbReference type="ChEBI" id="CHEBI:16526"/>
        <dbReference type="ChEBI" id="CHEBI:58613"/>
        <dbReference type="ChEBI" id="CHEBI:58866"/>
        <dbReference type="EC" id="4.1.1.48"/>
    </reaction>
</comment>
<comment type="similarity">
    <text evidence="8">Belongs to the TrpC family.</text>
</comment>
<dbReference type="PANTHER" id="PTHR22854">
    <property type="entry name" value="TRYPTOPHAN BIOSYNTHESIS PROTEIN"/>
    <property type="match status" value="1"/>
</dbReference>
<evidence type="ECO:0000259" key="9">
    <source>
        <dbReference type="Pfam" id="PF00218"/>
    </source>
</evidence>
<dbReference type="InterPro" id="IPR045186">
    <property type="entry name" value="Indole-3-glycerol_P_synth"/>
</dbReference>
<evidence type="ECO:0000256" key="4">
    <source>
        <dbReference type="ARBA" id="ARBA00022793"/>
    </source>
</evidence>
<evidence type="ECO:0000256" key="7">
    <source>
        <dbReference type="ARBA" id="ARBA00023239"/>
    </source>
</evidence>
<dbReference type="InterPro" id="IPR013785">
    <property type="entry name" value="Aldolase_TIM"/>
</dbReference>
<dbReference type="Pfam" id="PF00218">
    <property type="entry name" value="IGPS"/>
    <property type="match status" value="1"/>
</dbReference>
<protein>
    <recommendedName>
        <fullName evidence="8">Indole-3-glycerol phosphate synthase</fullName>
        <shortName evidence="8">IGPS</shortName>
        <ecNumber evidence="8">4.1.1.48</ecNumber>
    </recommendedName>
</protein>
<dbReference type="Gene3D" id="3.20.20.70">
    <property type="entry name" value="Aldolase class I"/>
    <property type="match status" value="1"/>
</dbReference>